<sequence>MVQDLEQAERDREACEQARRELQASMDAAGPLLTDRYWWSGNAAVRRN</sequence>
<dbReference type="EMBL" id="JAGGMR010000001">
    <property type="protein sequence ID" value="MBP2187942.1"/>
    <property type="molecule type" value="Genomic_DNA"/>
</dbReference>
<dbReference type="RefSeq" id="WP_209884871.1">
    <property type="nucleotide sequence ID" value="NZ_JAGGMR010000001.1"/>
</dbReference>
<keyword evidence="2" id="KW-1185">Reference proteome</keyword>
<protein>
    <submittedName>
        <fullName evidence="1">Uncharacterized protein</fullName>
    </submittedName>
</protein>
<gene>
    <name evidence="1" type="ORF">BJ987_000843</name>
</gene>
<name>A0ABS4Q8C2_9NOCA</name>
<organism evidence="1 2">
    <name type="scientific">Nocardia goodfellowii</name>
    <dbReference type="NCBI Taxonomy" id="882446"/>
    <lineage>
        <taxon>Bacteria</taxon>
        <taxon>Bacillati</taxon>
        <taxon>Actinomycetota</taxon>
        <taxon>Actinomycetes</taxon>
        <taxon>Mycobacteriales</taxon>
        <taxon>Nocardiaceae</taxon>
        <taxon>Nocardia</taxon>
    </lineage>
</organism>
<dbReference type="Proteomes" id="UP001519325">
    <property type="component" value="Unassembled WGS sequence"/>
</dbReference>
<proteinExistence type="predicted"/>
<evidence type="ECO:0000313" key="1">
    <source>
        <dbReference type="EMBL" id="MBP2187942.1"/>
    </source>
</evidence>
<accession>A0ABS4Q8C2</accession>
<comment type="caution">
    <text evidence="1">The sequence shown here is derived from an EMBL/GenBank/DDBJ whole genome shotgun (WGS) entry which is preliminary data.</text>
</comment>
<reference evidence="1 2" key="1">
    <citation type="submission" date="2021-03" db="EMBL/GenBank/DDBJ databases">
        <title>Sequencing the genomes of 1000 actinobacteria strains.</title>
        <authorList>
            <person name="Klenk H.-P."/>
        </authorList>
    </citation>
    <scope>NUCLEOTIDE SEQUENCE [LARGE SCALE GENOMIC DNA]</scope>
    <source>
        <strain evidence="1 2">DSM 45516</strain>
    </source>
</reference>
<evidence type="ECO:0000313" key="2">
    <source>
        <dbReference type="Proteomes" id="UP001519325"/>
    </source>
</evidence>